<dbReference type="Proteomes" id="UP001241377">
    <property type="component" value="Unassembled WGS sequence"/>
</dbReference>
<accession>A0ACC2VJB5</accession>
<evidence type="ECO:0000313" key="1">
    <source>
        <dbReference type="EMBL" id="KAJ9099505.1"/>
    </source>
</evidence>
<reference evidence="1" key="1">
    <citation type="submission" date="2023-04" db="EMBL/GenBank/DDBJ databases">
        <title>Draft Genome sequencing of Naganishia species isolated from polar environments using Oxford Nanopore Technology.</title>
        <authorList>
            <person name="Leo P."/>
            <person name="Venkateswaran K."/>
        </authorList>
    </citation>
    <scope>NUCLEOTIDE SEQUENCE</scope>
    <source>
        <strain evidence="1">MNA-CCFEE 5261</strain>
    </source>
</reference>
<comment type="caution">
    <text evidence="1">The sequence shown here is derived from an EMBL/GenBank/DDBJ whole genome shotgun (WGS) entry which is preliminary data.</text>
</comment>
<evidence type="ECO:0000313" key="2">
    <source>
        <dbReference type="Proteomes" id="UP001241377"/>
    </source>
</evidence>
<dbReference type="EMBL" id="JASBWR010000069">
    <property type="protein sequence ID" value="KAJ9099505.1"/>
    <property type="molecule type" value="Genomic_DNA"/>
</dbReference>
<name>A0ACC2VJB5_9TREE</name>
<gene>
    <name evidence="1" type="primary">LOT5</name>
    <name evidence="1" type="ORF">QFC19_005930</name>
</gene>
<protein>
    <submittedName>
        <fullName evidence="1">Low temperature responsive protein</fullName>
    </submittedName>
</protein>
<keyword evidence="2" id="KW-1185">Reference proteome</keyword>
<proteinExistence type="predicted"/>
<organism evidence="1 2">
    <name type="scientific">Naganishia cerealis</name>
    <dbReference type="NCBI Taxonomy" id="610337"/>
    <lineage>
        <taxon>Eukaryota</taxon>
        <taxon>Fungi</taxon>
        <taxon>Dikarya</taxon>
        <taxon>Basidiomycota</taxon>
        <taxon>Agaricomycotina</taxon>
        <taxon>Tremellomycetes</taxon>
        <taxon>Filobasidiales</taxon>
        <taxon>Filobasidiaceae</taxon>
        <taxon>Naganishia</taxon>
    </lineage>
</organism>
<sequence>MDLRLTHEQPTPENTLPVLEYRAFSPERFSVEDEDKHVVYSGGSGYLVTVMKNDPTTTIAINPAIVPIFQEQVDLYVLNSCLLLWSATHKFGVEVPYQKIVLHALQHQQDQDVLYLQLRPGEQLNAKTESDYEPYIEITIKPLEPHLGLAICPPGTDTIPAIYDGMAQCSALHADEDESTEEDNGNELATDIILNQLVLSSADDLDIDLEADSAEHPVVAGMSVDVGYASIAGRRKRDDQDNHPAKRRL</sequence>